<evidence type="ECO:0000313" key="2">
    <source>
        <dbReference type="Proteomes" id="UP001054837"/>
    </source>
</evidence>
<name>A0AAV4NR65_9ARAC</name>
<reference evidence="1 2" key="1">
    <citation type="submission" date="2021-06" db="EMBL/GenBank/DDBJ databases">
        <title>Caerostris darwini draft genome.</title>
        <authorList>
            <person name="Kono N."/>
            <person name="Arakawa K."/>
        </authorList>
    </citation>
    <scope>NUCLEOTIDE SEQUENCE [LARGE SCALE GENOMIC DNA]</scope>
</reference>
<keyword evidence="2" id="KW-1185">Reference proteome</keyword>
<comment type="caution">
    <text evidence="1">The sequence shown here is derived from an EMBL/GenBank/DDBJ whole genome shotgun (WGS) entry which is preliminary data.</text>
</comment>
<dbReference type="AlphaFoldDB" id="A0AAV4NR65"/>
<accession>A0AAV4NR65</accession>
<proteinExistence type="predicted"/>
<sequence length="114" mass="12689">MTKGGTSSKQVINLLIGCPSLAWAPLRDGILADIGKKPFFRKHRICLWMISATVSDLTNSRLELDCYKILLIDGLGFQFIDRVSFSRMGTIEKRNLGGYGQKAVLSEPQDMPVE</sequence>
<dbReference type="Proteomes" id="UP001054837">
    <property type="component" value="Unassembled WGS sequence"/>
</dbReference>
<gene>
    <name evidence="1" type="ORF">CDAR_90261</name>
</gene>
<evidence type="ECO:0000313" key="1">
    <source>
        <dbReference type="EMBL" id="GIX87163.1"/>
    </source>
</evidence>
<protein>
    <submittedName>
        <fullName evidence="1">Uncharacterized protein</fullName>
    </submittedName>
</protein>
<organism evidence="1 2">
    <name type="scientific">Caerostris darwini</name>
    <dbReference type="NCBI Taxonomy" id="1538125"/>
    <lineage>
        <taxon>Eukaryota</taxon>
        <taxon>Metazoa</taxon>
        <taxon>Ecdysozoa</taxon>
        <taxon>Arthropoda</taxon>
        <taxon>Chelicerata</taxon>
        <taxon>Arachnida</taxon>
        <taxon>Araneae</taxon>
        <taxon>Araneomorphae</taxon>
        <taxon>Entelegynae</taxon>
        <taxon>Araneoidea</taxon>
        <taxon>Araneidae</taxon>
        <taxon>Caerostris</taxon>
    </lineage>
</organism>
<dbReference type="EMBL" id="BPLQ01001975">
    <property type="protein sequence ID" value="GIX87163.1"/>
    <property type="molecule type" value="Genomic_DNA"/>
</dbReference>